<evidence type="ECO:0000256" key="7">
    <source>
        <dbReference type="ARBA" id="ARBA00023157"/>
    </source>
</evidence>
<keyword evidence="7" id="KW-1015">Disulfide bond</keyword>
<evidence type="ECO:0000256" key="2">
    <source>
        <dbReference type="ARBA" id="ARBA00009657"/>
    </source>
</evidence>
<dbReference type="Proteomes" id="UP000230750">
    <property type="component" value="Unassembled WGS sequence"/>
</dbReference>
<dbReference type="Pfam" id="PF03137">
    <property type="entry name" value="OATP"/>
    <property type="match status" value="1"/>
</dbReference>
<organism evidence="10 11">
    <name type="scientific">Stichopus japonicus</name>
    <name type="common">Sea cucumber</name>
    <dbReference type="NCBI Taxonomy" id="307972"/>
    <lineage>
        <taxon>Eukaryota</taxon>
        <taxon>Metazoa</taxon>
        <taxon>Echinodermata</taxon>
        <taxon>Eleutherozoa</taxon>
        <taxon>Echinozoa</taxon>
        <taxon>Holothuroidea</taxon>
        <taxon>Aspidochirotacea</taxon>
        <taxon>Aspidochirotida</taxon>
        <taxon>Stichopodidae</taxon>
        <taxon>Apostichopus</taxon>
    </lineage>
</organism>
<name>A0A2G8JG52_STIJA</name>
<evidence type="ECO:0000256" key="5">
    <source>
        <dbReference type="ARBA" id="ARBA00022989"/>
    </source>
</evidence>
<dbReference type="PANTHER" id="PTHR11388">
    <property type="entry name" value="ORGANIC ANION TRANSPORTER"/>
    <property type="match status" value="1"/>
</dbReference>
<reference evidence="10 11" key="1">
    <citation type="journal article" date="2017" name="PLoS Biol.">
        <title>The sea cucumber genome provides insights into morphological evolution and visceral regeneration.</title>
        <authorList>
            <person name="Zhang X."/>
            <person name="Sun L."/>
            <person name="Yuan J."/>
            <person name="Sun Y."/>
            <person name="Gao Y."/>
            <person name="Zhang L."/>
            <person name="Li S."/>
            <person name="Dai H."/>
            <person name="Hamel J.F."/>
            <person name="Liu C."/>
            <person name="Yu Y."/>
            <person name="Liu S."/>
            <person name="Lin W."/>
            <person name="Guo K."/>
            <person name="Jin S."/>
            <person name="Xu P."/>
            <person name="Storey K.B."/>
            <person name="Huan P."/>
            <person name="Zhang T."/>
            <person name="Zhou Y."/>
            <person name="Zhang J."/>
            <person name="Lin C."/>
            <person name="Li X."/>
            <person name="Xing L."/>
            <person name="Huo D."/>
            <person name="Sun M."/>
            <person name="Wang L."/>
            <person name="Mercier A."/>
            <person name="Li F."/>
            <person name="Yang H."/>
            <person name="Xiang J."/>
        </authorList>
    </citation>
    <scope>NUCLEOTIDE SEQUENCE [LARGE SCALE GENOMIC DNA]</scope>
    <source>
        <strain evidence="10">Shaxun</strain>
        <tissue evidence="10">Muscle</tissue>
    </source>
</reference>
<evidence type="ECO:0000259" key="9">
    <source>
        <dbReference type="PROSITE" id="PS51465"/>
    </source>
</evidence>
<dbReference type="InterPro" id="IPR002350">
    <property type="entry name" value="Kazal_dom"/>
</dbReference>
<feature type="transmembrane region" description="Helical" evidence="8">
    <location>
        <begin position="212"/>
        <end position="234"/>
    </location>
</feature>
<keyword evidence="3" id="KW-1003">Cell membrane</keyword>
<protein>
    <submittedName>
        <fullName evidence="10">Putative solute carrier organic anion transporter family member 5A1</fullName>
    </submittedName>
</protein>
<dbReference type="GO" id="GO:0015347">
    <property type="term" value="F:sodium-independent organic anion transmembrane transporter activity"/>
    <property type="evidence" value="ECO:0007669"/>
    <property type="project" value="TreeGrafter"/>
</dbReference>
<feature type="transmembrane region" description="Helical" evidence="8">
    <location>
        <begin position="31"/>
        <end position="50"/>
    </location>
</feature>
<evidence type="ECO:0000256" key="6">
    <source>
        <dbReference type="ARBA" id="ARBA00023136"/>
    </source>
</evidence>
<gene>
    <name evidence="10" type="ORF">BSL78_28470</name>
</gene>
<evidence type="ECO:0000313" key="11">
    <source>
        <dbReference type="Proteomes" id="UP000230750"/>
    </source>
</evidence>
<dbReference type="InterPro" id="IPR036259">
    <property type="entry name" value="MFS_trans_sf"/>
</dbReference>
<proteinExistence type="inferred from homology"/>
<evidence type="ECO:0000256" key="1">
    <source>
        <dbReference type="ARBA" id="ARBA00004651"/>
    </source>
</evidence>
<dbReference type="OrthoDB" id="5062115at2759"/>
<feature type="transmembrane region" description="Helical" evidence="8">
    <location>
        <begin position="254"/>
        <end position="277"/>
    </location>
</feature>
<comment type="caution">
    <text evidence="10">The sequence shown here is derived from an EMBL/GenBank/DDBJ whole genome shotgun (WGS) entry which is preliminary data.</text>
</comment>
<keyword evidence="4 8" id="KW-0812">Transmembrane</keyword>
<dbReference type="EMBL" id="MRZV01002096">
    <property type="protein sequence ID" value="PIK34712.1"/>
    <property type="molecule type" value="Genomic_DNA"/>
</dbReference>
<comment type="similarity">
    <text evidence="2">Belongs to the organo anion transporter (TC 2.A.60) family.</text>
</comment>
<keyword evidence="6 8" id="KW-0472">Membrane</keyword>
<evidence type="ECO:0000256" key="3">
    <source>
        <dbReference type="ARBA" id="ARBA00022475"/>
    </source>
</evidence>
<dbReference type="AlphaFoldDB" id="A0A2G8JG52"/>
<accession>A0A2G8JG52</accession>
<dbReference type="PANTHER" id="PTHR11388:SF142">
    <property type="entry name" value="SOLUTE CARRIER ORGANIC ANION TRANSPORTER FAMILY MEMBER 5A1"/>
    <property type="match status" value="1"/>
</dbReference>
<comment type="subcellular location">
    <subcellularLocation>
        <location evidence="1">Cell membrane</location>
        <topology evidence="1">Multi-pass membrane protein</topology>
    </subcellularLocation>
</comment>
<sequence length="282" mass="30642">LLLVPAGILGNIMGGYLVNRFAHERNDMAKMVVTCAAVCLILSPTLLFLGCKNNQVSCLTSLDDKNSTQSPCVPQLTSPCNVQCQCPVIYDPICNEDSQVTYVSPCHAGCTESYTAVVNGRNKTVYRNCACVTHEKNALSPTSGSAIQFQYDAVEGECYTNCVLIVPFVIVIVAVLTAGIMCANPVILLEIRSVEPRDRSMTIAVGNFLGKIFGYIPGPLYYGAIIDTACLLFQKSCDETGNCLRYDVVALRHAFSGISVALQYVGIFFIFIAFYSIKYRSG</sequence>
<keyword evidence="5 8" id="KW-1133">Transmembrane helix</keyword>
<evidence type="ECO:0000313" key="10">
    <source>
        <dbReference type="EMBL" id="PIK34712.1"/>
    </source>
</evidence>
<dbReference type="InterPro" id="IPR036058">
    <property type="entry name" value="Kazal_dom_sf"/>
</dbReference>
<dbReference type="SUPFAM" id="SSF103473">
    <property type="entry name" value="MFS general substrate transporter"/>
    <property type="match status" value="1"/>
</dbReference>
<dbReference type="PROSITE" id="PS51465">
    <property type="entry name" value="KAZAL_2"/>
    <property type="match status" value="1"/>
</dbReference>
<keyword evidence="11" id="KW-1185">Reference proteome</keyword>
<feature type="transmembrane region" description="Helical" evidence="8">
    <location>
        <begin position="164"/>
        <end position="191"/>
    </location>
</feature>
<dbReference type="InterPro" id="IPR004156">
    <property type="entry name" value="OATP"/>
</dbReference>
<evidence type="ECO:0000256" key="8">
    <source>
        <dbReference type="SAM" id="Phobius"/>
    </source>
</evidence>
<dbReference type="GO" id="GO:0043252">
    <property type="term" value="P:sodium-independent organic anion transport"/>
    <property type="evidence" value="ECO:0007669"/>
    <property type="project" value="TreeGrafter"/>
</dbReference>
<feature type="non-terminal residue" evidence="10">
    <location>
        <position position="1"/>
    </location>
</feature>
<evidence type="ECO:0000256" key="4">
    <source>
        <dbReference type="ARBA" id="ARBA00022692"/>
    </source>
</evidence>
<feature type="domain" description="Kazal-like" evidence="9">
    <location>
        <begin position="74"/>
        <end position="133"/>
    </location>
</feature>
<dbReference type="SUPFAM" id="SSF100895">
    <property type="entry name" value="Kazal-type serine protease inhibitors"/>
    <property type="match status" value="1"/>
</dbReference>
<dbReference type="GO" id="GO:0016323">
    <property type="term" value="C:basolateral plasma membrane"/>
    <property type="evidence" value="ECO:0007669"/>
    <property type="project" value="TreeGrafter"/>
</dbReference>